<dbReference type="RefSeq" id="WP_230217040.1">
    <property type="nucleotide sequence ID" value="NZ_JAJKFT010000004.1"/>
</dbReference>
<protein>
    <submittedName>
        <fullName evidence="1">Uncharacterized protein</fullName>
    </submittedName>
</protein>
<dbReference type="AlphaFoldDB" id="A0A9X1SIJ1"/>
<name>A0A9X1SIJ1_9BACT</name>
<dbReference type="Proteomes" id="UP001139103">
    <property type="component" value="Unassembled WGS sequence"/>
</dbReference>
<sequence length="193" mass="21775">MSGDLFFGVMERLTPQLRAGDPSGCEVGAIEALLALPATPFHIAADLNISNDPAEVAAHFDRFYRLESLRLDIGAVYTEMNGFDINPDRWYCDVFAYISDGGIEDWDWLSNWQSEYFYDCTITGLEPLQNVYASKAFRDPANNDASYLSSIVVVTKFQRFMQRCAAEMVDLRVPLYITAHDFDYIARIVPAGK</sequence>
<evidence type="ECO:0000313" key="1">
    <source>
        <dbReference type="EMBL" id="MCC9628094.1"/>
    </source>
</evidence>
<comment type="caution">
    <text evidence="1">The sequence shown here is derived from an EMBL/GenBank/DDBJ whole genome shotgun (WGS) entry which is preliminary data.</text>
</comment>
<keyword evidence="2" id="KW-1185">Reference proteome</keyword>
<evidence type="ECO:0000313" key="2">
    <source>
        <dbReference type="Proteomes" id="UP001139103"/>
    </source>
</evidence>
<dbReference type="EMBL" id="JAJKFT010000004">
    <property type="protein sequence ID" value="MCC9628094.1"/>
    <property type="molecule type" value="Genomic_DNA"/>
</dbReference>
<gene>
    <name evidence="1" type="ORF">LOC68_06780</name>
</gene>
<organism evidence="1 2">
    <name type="scientific">Blastopirellula sediminis</name>
    <dbReference type="NCBI Taxonomy" id="2894196"/>
    <lineage>
        <taxon>Bacteria</taxon>
        <taxon>Pseudomonadati</taxon>
        <taxon>Planctomycetota</taxon>
        <taxon>Planctomycetia</taxon>
        <taxon>Pirellulales</taxon>
        <taxon>Pirellulaceae</taxon>
        <taxon>Blastopirellula</taxon>
    </lineage>
</organism>
<proteinExistence type="predicted"/>
<accession>A0A9X1SIJ1</accession>
<reference evidence="1" key="1">
    <citation type="submission" date="2021-11" db="EMBL/GenBank/DDBJ databases">
        <title>Genome sequence.</title>
        <authorList>
            <person name="Sun Q."/>
        </authorList>
    </citation>
    <scope>NUCLEOTIDE SEQUENCE</scope>
    <source>
        <strain evidence="1">JC732</strain>
    </source>
</reference>